<accession>A0A1H1PXB4</accession>
<dbReference type="CDD" id="cd12915">
    <property type="entry name" value="PDC2_DGC_like"/>
    <property type="match status" value="1"/>
</dbReference>
<dbReference type="Gene3D" id="3.30.450.20">
    <property type="entry name" value="PAS domain"/>
    <property type="match status" value="6"/>
</dbReference>
<evidence type="ECO:0000256" key="7">
    <source>
        <dbReference type="ARBA" id="ARBA00022840"/>
    </source>
</evidence>
<evidence type="ECO:0000256" key="3">
    <source>
        <dbReference type="ARBA" id="ARBA00022553"/>
    </source>
</evidence>
<dbReference type="Proteomes" id="UP000243426">
    <property type="component" value="Chromosome I"/>
</dbReference>
<organism evidence="13 14">
    <name type="scientific">Halopseudomonas litoralis</name>
    <dbReference type="NCBI Taxonomy" id="797277"/>
    <lineage>
        <taxon>Bacteria</taxon>
        <taxon>Pseudomonadati</taxon>
        <taxon>Pseudomonadota</taxon>
        <taxon>Gammaproteobacteria</taxon>
        <taxon>Pseudomonadales</taxon>
        <taxon>Pseudomonadaceae</taxon>
        <taxon>Halopseudomonas</taxon>
    </lineage>
</organism>
<evidence type="ECO:0000313" key="14">
    <source>
        <dbReference type="Proteomes" id="UP000243426"/>
    </source>
</evidence>
<dbReference type="FunFam" id="3.30.70.270:FF:000001">
    <property type="entry name" value="Diguanylate cyclase domain protein"/>
    <property type="match status" value="1"/>
</dbReference>
<dbReference type="InterPro" id="IPR013656">
    <property type="entry name" value="PAS_4"/>
</dbReference>
<evidence type="ECO:0000259" key="11">
    <source>
        <dbReference type="PROSITE" id="PS50113"/>
    </source>
</evidence>
<evidence type="ECO:0000259" key="12">
    <source>
        <dbReference type="PROSITE" id="PS50887"/>
    </source>
</evidence>
<evidence type="ECO:0000256" key="6">
    <source>
        <dbReference type="ARBA" id="ARBA00022777"/>
    </source>
</evidence>
<protein>
    <submittedName>
        <fullName evidence="13">PAS domain S-box-containing protein/diguanylate cyclase (GGDEF) domain-containing protein</fullName>
    </submittedName>
</protein>
<dbReference type="Pfam" id="PF08448">
    <property type="entry name" value="PAS_4"/>
    <property type="match status" value="1"/>
</dbReference>
<dbReference type="InterPro" id="IPR043128">
    <property type="entry name" value="Rev_trsase/Diguanyl_cyclase"/>
</dbReference>
<dbReference type="STRING" id="797277.SAMN05216198_1313"/>
<keyword evidence="5" id="KW-0547">Nucleotide-binding</keyword>
<feature type="transmembrane region" description="Helical" evidence="9">
    <location>
        <begin position="12"/>
        <end position="30"/>
    </location>
</feature>
<dbReference type="InterPro" id="IPR013655">
    <property type="entry name" value="PAS_fold_3"/>
</dbReference>
<keyword evidence="4" id="KW-0808">Transferase</keyword>
<dbReference type="SUPFAM" id="SSF103190">
    <property type="entry name" value="Sensory domain-like"/>
    <property type="match status" value="1"/>
</dbReference>
<keyword evidence="8" id="KW-0902">Two-component regulatory system</keyword>
<dbReference type="InterPro" id="IPR029787">
    <property type="entry name" value="Nucleotide_cyclase"/>
</dbReference>
<dbReference type="GO" id="GO:0016301">
    <property type="term" value="F:kinase activity"/>
    <property type="evidence" value="ECO:0007669"/>
    <property type="project" value="UniProtKB-KW"/>
</dbReference>
<keyword evidence="9" id="KW-0472">Membrane</keyword>
<name>A0A1H1PXB4_9GAMM</name>
<dbReference type="CDD" id="cd00130">
    <property type="entry name" value="PAS"/>
    <property type="match status" value="3"/>
</dbReference>
<dbReference type="PROSITE" id="PS50887">
    <property type="entry name" value="GGDEF"/>
    <property type="match status" value="1"/>
</dbReference>
<evidence type="ECO:0000256" key="9">
    <source>
        <dbReference type="SAM" id="Phobius"/>
    </source>
</evidence>
<dbReference type="GO" id="GO:0005524">
    <property type="term" value="F:ATP binding"/>
    <property type="evidence" value="ECO:0007669"/>
    <property type="project" value="UniProtKB-KW"/>
</dbReference>
<evidence type="ECO:0000256" key="5">
    <source>
        <dbReference type="ARBA" id="ARBA00022741"/>
    </source>
</evidence>
<dbReference type="PROSITE" id="PS50112">
    <property type="entry name" value="PAS"/>
    <property type="match status" value="2"/>
</dbReference>
<dbReference type="InterPro" id="IPR035965">
    <property type="entry name" value="PAS-like_dom_sf"/>
</dbReference>
<dbReference type="PANTHER" id="PTHR44757">
    <property type="entry name" value="DIGUANYLATE CYCLASE DGCP"/>
    <property type="match status" value="1"/>
</dbReference>
<dbReference type="Pfam" id="PF00990">
    <property type="entry name" value="GGDEF"/>
    <property type="match status" value="1"/>
</dbReference>
<dbReference type="PROSITE" id="PS50113">
    <property type="entry name" value="PAC"/>
    <property type="match status" value="1"/>
</dbReference>
<dbReference type="Gene3D" id="3.30.70.270">
    <property type="match status" value="1"/>
</dbReference>
<feature type="domain" description="GGDEF" evidence="12">
    <location>
        <begin position="857"/>
        <end position="987"/>
    </location>
</feature>
<dbReference type="CDD" id="cd01949">
    <property type="entry name" value="GGDEF"/>
    <property type="match status" value="1"/>
</dbReference>
<keyword evidence="9" id="KW-0812">Transmembrane</keyword>
<feature type="domain" description="PAS" evidence="10">
    <location>
        <begin position="329"/>
        <end position="405"/>
    </location>
</feature>
<keyword evidence="6" id="KW-0418">Kinase</keyword>
<evidence type="ECO:0000256" key="2">
    <source>
        <dbReference type="ARBA" id="ARBA00004533"/>
    </source>
</evidence>
<dbReference type="SMART" id="SM00267">
    <property type="entry name" value="GGDEF"/>
    <property type="match status" value="1"/>
</dbReference>
<dbReference type="AlphaFoldDB" id="A0A1H1PXB4"/>
<keyword evidence="7" id="KW-0067">ATP-binding</keyword>
<dbReference type="InterPro" id="IPR000700">
    <property type="entry name" value="PAS-assoc_C"/>
</dbReference>
<dbReference type="InterPro" id="IPR000014">
    <property type="entry name" value="PAS"/>
</dbReference>
<comment type="cofactor">
    <cofactor evidence="1">
        <name>Mg(2+)</name>
        <dbReference type="ChEBI" id="CHEBI:18420"/>
    </cofactor>
</comment>
<dbReference type="GO" id="GO:0005886">
    <property type="term" value="C:plasma membrane"/>
    <property type="evidence" value="ECO:0007669"/>
    <property type="project" value="UniProtKB-SubCell"/>
</dbReference>
<proteinExistence type="predicted"/>
<keyword evidence="3" id="KW-0597">Phosphoprotein</keyword>
<evidence type="ECO:0000259" key="10">
    <source>
        <dbReference type="PROSITE" id="PS50112"/>
    </source>
</evidence>
<dbReference type="NCBIfam" id="TIGR00229">
    <property type="entry name" value="sensory_box"/>
    <property type="match status" value="3"/>
</dbReference>
<evidence type="ECO:0000256" key="4">
    <source>
        <dbReference type="ARBA" id="ARBA00022679"/>
    </source>
</evidence>
<evidence type="ECO:0000256" key="1">
    <source>
        <dbReference type="ARBA" id="ARBA00001946"/>
    </source>
</evidence>
<dbReference type="SMART" id="SM00091">
    <property type="entry name" value="PAS"/>
    <property type="match status" value="4"/>
</dbReference>
<dbReference type="GO" id="GO:0000160">
    <property type="term" value="P:phosphorelay signal transduction system"/>
    <property type="evidence" value="ECO:0007669"/>
    <property type="project" value="UniProtKB-KW"/>
</dbReference>
<evidence type="ECO:0000256" key="8">
    <source>
        <dbReference type="ARBA" id="ARBA00023012"/>
    </source>
</evidence>
<dbReference type="RefSeq" id="WP_090272579.1">
    <property type="nucleotide sequence ID" value="NZ_LT629748.1"/>
</dbReference>
<dbReference type="SMART" id="SM00086">
    <property type="entry name" value="PAC"/>
    <property type="match status" value="3"/>
</dbReference>
<dbReference type="SUPFAM" id="SSF55785">
    <property type="entry name" value="PYP-like sensor domain (PAS domain)"/>
    <property type="match status" value="4"/>
</dbReference>
<gene>
    <name evidence="13" type="ORF">SAMN05216198_1313</name>
</gene>
<dbReference type="InterPro" id="IPR052155">
    <property type="entry name" value="Biofilm_reg_signaling"/>
</dbReference>
<dbReference type="OrthoDB" id="9813903at2"/>
<keyword evidence="14" id="KW-1185">Reference proteome</keyword>
<dbReference type="SUPFAM" id="SSF55073">
    <property type="entry name" value="Nucleotide cyclase"/>
    <property type="match status" value="1"/>
</dbReference>
<dbReference type="InterPro" id="IPR029151">
    <property type="entry name" value="Sensor-like_sf"/>
</dbReference>
<dbReference type="InterPro" id="IPR001610">
    <property type="entry name" value="PAC"/>
</dbReference>
<dbReference type="Pfam" id="PF08447">
    <property type="entry name" value="PAS_3"/>
    <property type="match status" value="2"/>
</dbReference>
<dbReference type="InterPro" id="IPR000160">
    <property type="entry name" value="GGDEF_dom"/>
</dbReference>
<dbReference type="CDD" id="cd12914">
    <property type="entry name" value="PDC1_DGC_like"/>
    <property type="match status" value="1"/>
</dbReference>
<keyword evidence="9" id="KW-1133">Transmembrane helix</keyword>
<evidence type="ECO:0000313" key="13">
    <source>
        <dbReference type="EMBL" id="SDS15818.1"/>
    </source>
</evidence>
<dbReference type="EMBL" id="LT629748">
    <property type="protein sequence ID" value="SDS15818.1"/>
    <property type="molecule type" value="Genomic_DNA"/>
</dbReference>
<feature type="domain" description="PAS" evidence="10">
    <location>
        <begin position="703"/>
        <end position="741"/>
    </location>
</feature>
<dbReference type="Pfam" id="PF13426">
    <property type="entry name" value="PAS_9"/>
    <property type="match status" value="1"/>
</dbReference>
<feature type="transmembrane region" description="Helical" evidence="9">
    <location>
        <begin position="296"/>
        <end position="316"/>
    </location>
</feature>
<feature type="domain" description="PAC" evidence="11">
    <location>
        <begin position="408"/>
        <end position="459"/>
    </location>
</feature>
<sequence length="988" mass="110041">MDKIAKGYSGGFLWAAVSVLLVVLAAYWWLLLDNQRSQLDYAEKQLELRAQQTSEALATQIQVLVSGLDYLGESLSAQYIESNERFPLAVEKAIAIFEQDIILQVAVADETGNIVYSNLTSDTNTTGTPFSIANREHFLIYAEGRAPATGIYISDPVRGRISGRWSIQLAQPLVRDGTFAGVLVVSISPEFISEYFQKVFPRSGGDVALLLNDRGYYLARSSQQDQVIGSQVSKQLRAGLDSGDARGKYRLQPAWDAVQRDYAWRWVQGYPLAVSVGLDRQAALSPVTDRFVQSRFWNAVSTLVILVSLLLIAILVRRLHTEQQRLAWNEERLTSLLAQVPGAVYQFRRQSDGSSEMLYISPGSTALIGYTPEEIKNNISAIFDTFHPEDRQEVLAAIAVSAENLTPWEIKFRLLLPSGETRWVAGYANPRRESDGSILWHGYVHDISRQHAINDALRDSTARLRTTIDAVHDGLWEWHLSNDTILFDERCQGMLGYPLSDRPVAFAHWYGLVHPNDRPFLDKAINEIHRGELFRLELRLRMASGDWLWTEIRGRAVEGDEGKRVLGTQSDISQRVAEDQLRNALLDNNAAAILLVGPDQQVRLANRRARQLFANGHPLKGMRLGQLQRNETGADNLSAHAGMLRQGKYAVEAEYPFPDANGELHWFSIHGTLLDAERPEGDIIWTLIDITERRQMEVALSATQTRLIEVIRHFPGGVLLESADGEILVANQALCDLFGLEMTPDSLTGTDREQLSHLINLQQVPAPQDERRQNVLGSTSEVVLADGRMLQVDLIPIRIDDTDVGRLWISSDITEWREHERNLERLATTDPLTGLVNRRVLLAEMEAALQRDAPEFAMGALIMLDLDHFKNINDTYGHAAGDSVLVHLASLLRNMLRQGDIAGRLGGEEFAVLLAGAGSESALVIAERLRAAVEQSSIELEGNSIQVTTSIGLAPLIGKVDDVFARADEALYRAKKEGRNRVVMGSPP</sequence>
<dbReference type="NCBIfam" id="TIGR00254">
    <property type="entry name" value="GGDEF"/>
    <property type="match status" value="1"/>
</dbReference>
<dbReference type="PANTHER" id="PTHR44757:SF2">
    <property type="entry name" value="BIOFILM ARCHITECTURE MAINTENANCE PROTEIN MBAA"/>
    <property type="match status" value="1"/>
</dbReference>
<comment type="subcellular location">
    <subcellularLocation>
        <location evidence="2">Cell inner membrane</location>
    </subcellularLocation>
</comment>
<reference evidence="14" key="1">
    <citation type="submission" date="2016-10" db="EMBL/GenBank/DDBJ databases">
        <authorList>
            <person name="Varghese N."/>
            <person name="Submissions S."/>
        </authorList>
    </citation>
    <scope>NUCLEOTIDE SEQUENCE [LARGE SCALE GENOMIC DNA]</scope>
    <source>
        <strain evidence="14">2SM5</strain>
    </source>
</reference>